<dbReference type="RefSeq" id="WP_203655768.1">
    <property type="nucleotide sequence ID" value="NZ_BAAAZM010000003.1"/>
</dbReference>
<feature type="transmembrane region" description="Helical" evidence="1">
    <location>
        <begin position="56"/>
        <end position="76"/>
    </location>
</feature>
<dbReference type="AlphaFoldDB" id="A0A8J3N8U5"/>
<dbReference type="Proteomes" id="UP000612808">
    <property type="component" value="Unassembled WGS sequence"/>
</dbReference>
<dbReference type="EMBL" id="BOMB01000008">
    <property type="protein sequence ID" value="GID10461.1"/>
    <property type="molecule type" value="Genomic_DNA"/>
</dbReference>
<evidence type="ECO:0008006" key="4">
    <source>
        <dbReference type="Google" id="ProtNLM"/>
    </source>
</evidence>
<keyword evidence="1" id="KW-1133">Transmembrane helix</keyword>
<name>A0A8J3N8U5_9ACTN</name>
<comment type="caution">
    <text evidence="2">The sequence shown here is derived from an EMBL/GenBank/DDBJ whole genome shotgun (WGS) entry which is preliminary data.</text>
</comment>
<feature type="transmembrane region" description="Helical" evidence="1">
    <location>
        <begin position="21"/>
        <end position="44"/>
    </location>
</feature>
<evidence type="ECO:0000313" key="3">
    <source>
        <dbReference type="Proteomes" id="UP000612808"/>
    </source>
</evidence>
<accession>A0A8J3N8U5</accession>
<keyword evidence="3" id="KW-1185">Reference proteome</keyword>
<reference evidence="2" key="1">
    <citation type="submission" date="2021-01" db="EMBL/GenBank/DDBJ databases">
        <title>Whole genome shotgun sequence of Actinocatenispora rupis NBRC 107355.</title>
        <authorList>
            <person name="Komaki H."/>
            <person name="Tamura T."/>
        </authorList>
    </citation>
    <scope>NUCLEOTIDE SEQUENCE</scope>
    <source>
        <strain evidence="2">NBRC 107355</strain>
    </source>
</reference>
<keyword evidence="1" id="KW-0812">Transmembrane</keyword>
<protein>
    <recommendedName>
        <fullName evidence="4">PH domain-containing protein</fullName>
    </recommendedName>
</protein>
<keyword evidence="1" id="KW-0472">Membrane</keyword>
<gene>
    <name evidence="2" type="ORF">Aru02nite_13500</name>
</gene>
<evidence type="ECO:0000256" key="1">
    <source>
        <dbReference type="SAM" id="Phobius"/>
    </source>
</evidence>
<proteinExistence type="predicted"/>
<organism evidence="2 3">
    <name type="scientific">Actinocatenispora rupis</name>
    <dbReference type="NCBI Taxonomy" id="519421"/>
    <lineage>
        <taxon>Bacteria</taxon>
        <taxon>Bacillati</taxon>
        <taxon>Actinomycetota</taxon>
        <taxon>Actinomycetes</taxon>
        <taxon>Micromonosporales</taxon>
        <taxon>Micromonosporaceae</taxon>
        <taxon>Actinocatenispora</taxon>
    </lineage>
</organism>
<evidence type="ECO:0000313" key="2">
    <source>
        <dbReference type="EMBL" id="GID10461.1"/>
    </source>
</evidence>
<sequence length="207" mass="21916">MSWQGYPTPPPTVLDMGKGNWVMIVLTLVVCGGIGGVAVVSSIIGLASGGPVGGQLVGGAIGTVFLGIGVLPLIMYRRLTRPRRVIIDGYGVRWDDPKGAPWLMPWGDLAAVAVSTATKVSGVGSGLITRRTLVRIDLYPRDASVYHRHPEMRHLWGVGGVRNGYRLPLGPRGAYVPPLDAGLRTFGPAGVYRGVVDEGIALGFQYS</sequence>